<keyword evidence="4" id="KW-1185">Reference proteome</keyword>
<keyword evidence="2" id="KW-0732">Signal</keyword>
<evidence type="ECO:0000256" key="1">
    <source>
        <dbReference type="SAM" id="MobiDB-lite"/>
    </source>
</evidence>
<comment type="caution">
    <text evidence="3">The sequence shown here is derived from an EMBL/GenBank/DDBJ whole genome shotgun (WGS) entry which is preliminary data.</text>
</comment>
<protein>
    <submittedName>
        <fullName evidence="3">Uncharacterized protein</fullName>
    </submittedName>
</protein>
<evidence type="ECO:0000313" key="3">
    <source>
        <dbReference type="EMBL" id="KAG8194481.1"/>
    </source>
</evidence>
<reference evidence="3 4" key="1">
    <citation type="journal article" date="2022" name="Nat. Ecol. Evol.">
        <title>A masculinizing supergene underlies an exaggerated male reproductive morph in a spider.</title>
        <authorList>
            <person name="Hendrickx F."/>
            <person name="De Corte Z."/>
            <person name="Sonet G."/>
            <person name="Van Belleghem S.M."/>
            <person name="Kostlbacher S."/>
            <person name="Vangestel C."/>
        </authorList>
    </citation>
    <scope>NUCLEOTIDE SEQUENCE [LARGE SCALE GENOMIC DNA]</scope>
    <source>
        <strain evidence="3">W744_W776</strain>
    </source>
</reference>
<organism evidence="3 4">
    <name type="scientific">Oedothorax gibbosus</name>
    <dbReference type="NCBI Taxonomy" id="931172"/>
    <lineage>
        <taxon>Eukaryota</taxon>
        <taxon>Metazoa</taxon>
        <taxon>Ecdysozoa</taxon>
        <taxon>Arthropoda</taxon>
        <taxon>Chelicerata</taxon>
        <taxon>Arachnida</taxon>
        <taxon>Araneae</taxon>
        <taxon>Araneomorphae</taxon>
        <taxon>Entelegynae</taxon>
        <taxon>Araneoidea</taxon>
        <taxon>Linyphiidae</taxon>
        <taxon>Erigoninae</taxon>
        <taxon>Oedothorax</taxon>
    </lineage>
</organism>
<name>A0AAV6VE61_9ARAC</name>
<gene>
    <name evidence="3" type="ORF">JTE90_013238</name>
</gene>
<evidence type="ECO:0000256" key="2">
    <source>
        <dbReference type="SAM" id="SignalP"/>
    </source>
</evidence>
<feature type="region of interest" description="Disordered" evidence="1">
    <location>
        <begin position="53"/>
        <end position="73"/>
    </location>
</feature>
<dbReference type="AlphaFoldDB" id="A0AAV6VE61"/>
<sequence>MFCFLILHIFNIKRLYWGQTKDVFQKAGVAASCFYLAEHQQDLLEHSINEQSNIPIKESHERNPGKGNKAIVE</sequence>
<evidence type="ECO:0000313" key="4">
    <source>
        <dbReference type="Proteomes" id="UP000827092"/>
    </source>
</evidence>
<dbReference type="Proteomes" id="UP000827092">
    <property type="component" value="Unassembled WGS sequence"/>
</dbReference>
<proteinExistence type="predicted"/>
<dbReference type="EMBL" id="JAFNEN010000102">
    <property type="protein sequence ID" value="KAG8194481.1"/>
    <property type="molecule type" value="Genomic_DNA"/>
</dbReference>
<feature type="chain" id="PRO_5043664046" evidence="2">
    <location>
        <begin position="19"/>
        <end position="73"/>
    </location>
</feature>
<accession>A0AAV6VE61</accession>
<feature type="signal peptide" evidence="2">
    <location>
        <begin position="1"/>
        <end position="18"/>
    </location>
</feature>